<evidence type="ECO:0000313" key="6">
    <source>
        <dbReference type="Proteomes" id="UP000245207"/>
    </source>
</evidence>
<feature type="region of interest" description="Disordered" evidence="3">
    <location>
        <begin position="101"/>
        <end position="204"/>
    </location>
</feature>
<comment type="caution">
    <text evidence="5">The sequence shown here is derived from an EMBL/GenBank/DDBJ whole genome shotgun (WGS) entry which is preliminary data.</text>
</comment>
<organism evidence="5 6">
    <name type="scientific">Artemisia annua</name>
    <name type="common">Sweet wormwood</name>
    <dbReference type="NCBI Taxonomy" id="35608"/>
    <lineage>
        <taxon>Eukaryota</taxon>
        <taxon>Viridiplantae</taxon>
        <taxon>Streptophyta</taxon>
        <taxon>Embryophyta</taxon>
        <taxon>Tracheophyta</taxon>
        <taxon>Spermatophyta</taxon>
        <taxon>Magnoliopsida</taxon>
        <taxon>eudicotyledons</taxon>
        <taxon>Gunneridae</taxon>
        <taxon>Pentapetalae</taxon>
        <taxon>asterids</taxon>
        <taxon>campanulids</taxon>
        <taxon>Asterales</taxon>
        <taxon>Asteraceae</taxon>
        <taxon>Asteroideae</taxon>
        <taxon>Anthemideae</taxon>
        <taxon>Artemisiinae</taxon>
        <taxon>Artemisia</taxon>
    </lineage>
</organism>
<keyword evidence="2" id="KW-0175">Coiled coil</keyword>
<protein>
    <recommendedName>
        <fullName evidence="4">RRM domain-containing protein</fullName>
    </recommendedName>
</protein>
<dbReference type="SUPFAM" id="SSF54928">
    <property type="entry name" value="RNA-binding domain, RBD"/>
    <property type="match status" value="1"/>
</dbReference>
<name>A0A2U1NX18_ARTAN</name>
<keyword evidence="6" id="KW-1185">Reference proteome</keyword>
<gene>
    <name evidence="5" type="ORF">CTI12_AA218710</name>
</gene>
<dbReference type="OrthoDB" id="272703at2759"/>
<dbReference type="InterPro" id="IPR012677">
    <property type="entry name" value="Nucleotide-bd_a/b_plait_sf"/>
</dbReference>
<dbReference type="STRING" id="35608.A0A2U1NX18"/>
<dbReference type="InterPro" id="IPR035979">
    <property type="entry name" value="RBD_domain_sf"/>
</dbReference>
<dbReference type="AlphaFoldDB" id="A0A2U1NX18"/>
<feature type="compositionally biased region" description="Basic and acidic residues" evidence="3">
    <location>
        <begin position="296"/>
        <end position="315"/>
    </location>
</feature>
<dbReference type="EMBL" id="PKPP01002050">
    <property type="protein sequence ID" value="PWA77980.1"/>
    <property type="molecule type" value="Genomic_DNA"/>
</dbReference>
<evidence type="ECO:0000256" key="1">
    <source>
        <dbReference type="PROSITE-ProRule" id="PRU00176"/>
    </source>
</evidence>
<dbReference type="PROSITE" id="PS50102">
    <property type="entry name" value="RRM"/>
    <property type="match status" value="1"/>
</dbReference>
<feature type="compositionally biased region" description="Basic and acidic residues" evidence="3">
    <location>
        <begin position="101"/>
        <end position="198"/>
    </location>
</feature>
<evidence type="ECO:0000256" key="3">
    <source>
        <dbReference type="SAM" id="MobiDB-lite"/>
    </source>
</evidence>
<reference evidence="5 6" key="1">
    <citation type="journal article" date="2018" name="Mol. Plant">
        <title>The genome of Artemisia annua provides insight into the evolution of Asteraceae family and artemisinin biosynthesis.</title>
        <authorList>
            <person name="Shen Q."/>
            <person name="Zhang L."/>
            <person name="Liao Z."/>
            <person name="Wang S."/>
            <person name="Yan T."/>
            <person name="Shi P."/>
            <person name="Liu M."/>
            <person name="Fu X."/>
            <person name="Pan Q."/>
            <person name="Wang Y."/>
            <person name="Lv Z."/>
            <person name="Lu X."/>
            <person name="Zhang F."/>
            <person name="Jiang W."/>
            <person name="Ma Y."/>
            <person name="Chen M."/>
            <person name="Hao X."/>
            <person name="Li L."/>
            <person name="Tang Y."/>
            <person name="Lv G."/>
            <person name="Zhou Y."/>
            <person name="Sun X."/>
            <person name="Brodelius P.E."/>
            <person name="Rose J.K.C."/>
            <person name="Tang K."/>
        </authorList>
    </citation>
    <scope>NUCLEOTIDE SEQUENCE [LARGE SCALE GENOMIC DNA]</scope>
    <source>
        <strain evidence="6">cv. Huhao1</strain>
        <tissue evidence="5">Leaf</tissue>
    </source>
</reference>
<feature type="region of interest" description="Disordered" evidence="3">
    <location>
        <begin position="227"/>
        <end position="315"/>
    </location>
</feature>
<evidence type="ECO:0000259" key="4">
    <source>
        <dbReference type="PROSITE" id="PS50102"/>
    </source>
</evidence>
<dbReference type="Gene3D" id="3.30.70.330">
    <property type="match status" value="1"/>
</dbReference>
<evidence type="ECO:0000256" key="2">
    <source>
        <dbReference type="SAM" id="Coils"/>
    </source>
</evidence>
<accession>A0A2U1NX18</accession>
<dbReference type="GO" id="GO:0003723">
    <property type="term" value="F:RNA binding"/>
    <property type="evidence" value="ECO:0007669"/>
    <property type="project" value="UniProtKB-UniRule"/>
</dbReference>
<keyword evidence="1" id="KW-0694">RNA-binding</keyword>
<dbReference type="InterPro" id="IPR000504">
    <property type="entry name" value="RRM_dom"/>
</dbReference>
<feature type="compositionally biased region" description="Basic and acidic residues" evidence="3">
    <location>
        <begin position="227"/>
        <end position="240"/>
    </location>
</feature>
<proteinExistence type="predicted"/>
<dbReference type="Pfam" id="PF00076">
    <property type="entry name" value="RRM_1"/>
    <property type="match status" value="1"/>
</dbReference>
<evidence type="ECO:0000313" key="5">
    <source>
        <dbReference type="EMBL" id="PWA77980.1"/>
    </source>
</evidence>
<feature type="domain" description="RRM" evidence="4">
    <location>
        <begin position="26"/>
        <end position="72"/>
    </location>
</feature>
<feature type="compositionally biased region" description="Basic and acidic residues" evidence="3">
    <location>
        <begin position="248"/>
        <end position="288"/>
    </location>
</feature>
<feature type="coiled-coil region" evidence="2">
    <location>
        <begin position="330"/>
        <end position="388"/>
    </location>
</feature>
<dbReference type="Proteomes" id="UP000245207">
    <property type="component" value="Unassembled WGS sequence"/>
</dbReference>
<sequence>MERFLWDSPITVIMGIGDFNLTHWNIINDREVGGRYYCFVTFTNPQSAVDAIKNMDGRKVEGRILRVNEVKSRGGRSNFSRDNFRHNINRDLELDKGRDRDRDYGRVRDRSRDQNSEWSGDRDQGKERGYDRARDIDRTGERFINRDREHDRDKDMNTIESEGDRDQTDKDYRSGNKHKDETTRDQNREWSRDRDQGHENVSLTGKGDMIKIKIWIALNRDRDRIDRDQRSGNKYKDESAKLTNGSDFSERHSREHPSASSHGDHDQRDRDRIDRDQRSGNKYKDESAKLTNGSDFSERHSREHPSASSHGDHDQVFRMEELVKERGDHVSKLQEKSQKLEDALASAKKLTSNRKKQLSKLHKCFLNMKEYGEKLRSSEEELQKGQTKNWLKMKCVNAGQMLLICIQMLTVS</sequence>